<feature type="domain" description="Sulfatase N-terminal" evidence="1">
    <location>
        <begin position="85"/>
        <end position="417"/>
    </location>
</feature>
<dbReference type="Gene3D" id="3.40.720.10">
    <property type="entry name" value="Alkaline Phosphatase, subunit A"/>
    <property type="match status" value="1"/>
</dbReference>
<dbReference type="InterPro" id="IPR000917">
    <property type="entry name" value="Sulfatase_N"/>
</dbReference>
<dbReference type="InterPro" id="IPR006311">
    <property type="entry name" value="TAT_signal"/>
</dbReference>
<dbReference type="Pfam" id="PF00884">
    <property type="entry name" value="Sulfatase"/>
    <property type="match status" value="1"/>
</dbReference>
<dbReference type="GO" id="GO:0004065">
    <property type="term" value="F:arylsulfatase activity"/>
    <property type="evidence" value="ECO:0007669"/>
    <property type="project" value="TreeGrafter"/>
</dbReference>
<dbReference type="SUPFAM" id="SSF53649">
    <property type="entry name" value="Alkaline phosphatase-like"/>
    <property type="match status" value="1"/>
</dbReference>
<reference evidence="2" key="1">
    <citation type="journal article" date="2014" name="Int. J. Syst. Evol. Microbiol.">
        <title>Complete genome sequence of Corynebacterium casei LMG S-19264T (=DSM 44701T), isolated from a smear-ripened cheese.</title>
        <authorList>
            <consortium name="US DOE Joint Genome Institute (JGI-PGF)"/>
            <person name="Walter F."/>
            <person name="Albersmeier A."/>
            <person name="Kalinowski J."/>
            <person name="Ruckert C."/>
        </authorList>
    </citation>
    <scope>NUCLEOTIDE SEQUENCE</scope>
    <source>
        <strain evidence="2">CGMCC 1.3617</strain>
    </source>
</reference>
<dbReference type="InterPro" id="IPR051849">
    <property type="entry name" value="GAG-degrading_sulfatase"/>
</dbReference>
<protein>
    <recommendedName>
        <fullName evidence="1">Sulfatase N-terminal domain-containing protein</fullName>
    </recommendedName>
</protein>
<dbReference type="PROSITE" id="PS51318">
    <property type="entry name" value="TAT"/>
    <property type="match status" value="1"/>
</dbReference>
<dbReference type="Proteomes" id="UP000661507">
    <property type="component" value="Unassembled WGS sequence"/>
</dbReference>
<proteinExistence type="predicted"/>
<gene>
    <name evidence="2" type="ORF">GCM10011320_16240</name>
</gene>
<dbReference type="InterPro" id="IPR017850">
    <property type="entry name" value="Alkaline_phosphatase_core_sf"/>
</dbReference>
<dbReference type="AlphaFoldDB" id="A0A917KDF7"/>
<dbReference type="RefSeq" id="WP_188966522.1">
    <property type="nucleotide sequence ID" value="NZ_BMKW01000003.1"/>
</dbReference>
<organism evidence="2 3">
    <name type="scientific">Neoroseomonas lacus</name>
    <dbReference type="NCBI Taxonomy" id="287609"/>
    <lineage>
        <taxon>Bacteria</taxon>
        <taxon>Pseudomonadati</taxon>
        <taxon>Pseudomonadota</taxon>
        <taxon>Alphaproteobacteria</taxon>
        <taxon>Acetobacterales</taxon>
        <taxon>Acetobacteraceae</taxon>
        <taxon>Neoroseomonas</taxon>
    </lineage>
</organism>
<reference evidence="2" key="2">
    <citation type="submission" date="2020-09" db="EMBL/GenBank/DDBJ databases">
        <authorList>
            <person name="Sun Q."/>
            <person name="Zhou Y."/>
        </authorList>
    </citation>
    <scope>NUCLEOTIDE SEQUENCE</scope>
    <source>
        <strain evidence="2">CGMCC 1.3617</strain>
    </source>
</reference>
<comment type="caution">
    <text evidence="2">The sequence shown here is derived from an EMBL/GenBank/DDBJ whole genome shotgun (WGS) entry which is preliminary data.</text>
</comment>
<dbReference type="EMBL" id="BMKW01000003">
    <property type="protein sequence ID" value="GGJ09942.1"/>
    <property type="molecule type" value="Genomic_DNA"/>
</dbReference>
<keyword evidence="3" id="KW-1185">Reference proteome</keyword>
<sequence length="600" mass="66166">MAGHDKHPNGPGRRELLGTGATLVGTQLMAGAATVAEANAAGDPAAGPVPPSVPPSGYNILFILVDQEHFFDRWPFPVPGREWIKQNGVSFLNHQAASCVCSPARSTIYTGQHIQHTRIFDNANSPWQADMATEVETIGHRLARLGYHAAYQGKWHLSVNLDIVEAAVEAPMAAYRRVIESYGFQDYFGFGDVTDTTLGGYNYDEATTAFATRWLRTKAVELKQAGTPWYLAVNFVNPHDVMYVNSDLPGQVVQGRQSAMGIAPPPQDELYRAIWDDVPLPPTRSQSFDVPGRPAAQKIYQSVQDVLVGQWPDEDRRWRVLRNYYFNCIRDCDRQVVAVLDALRASGQADRTIVVFTADHGELGGAHQMRGKGNSTYREQNHLPLMIVHPAYPGGVSCAAVTSQIDLAPTLLALTGAAPASRGAAAAGLPGRDFSGLLRAPRGAGFDALRPAALFNYNMLLFQDAKWITRAEPVIHDKTMSPAQKAAWMARYEPDFHQRCAIRSVFDGRYRFSRYFSPLDFNTPTSFDELVGRNDLELYDLQADPFETNNLAHAGLPPRDLIMTMNATMNARIAEEVGDDDGAFLPLRDGRWVLPPASER</sequence>
<accession>A0A917KDF7</accession>
<dbReference type="GO" id="GO:0015024">
    <property type="term" value="F:glucuronate-2-sulfatase activity"/>
    <property type="evidence" value="ECO:0007669"/>
    <property type="project" value="TreeGrafter"/>
</dbReference>
<evidence type="ECO:0000313" key="2">
    <source>
        <dbReference type="EMBL" id="GGJ09942.1"/>
    </source>
</evidence>
<dbReference type="PANTHER" id="PTHR46615:SF1">
    <property type="entry name" value="ARYLSULFATASE K"/>
    <property type="match status" value="1"/>
</dbReference>
<evidence type="ECO:0000313" key="3">
    <source>
        <dbReference type="Proteomes" id="UP000661507"/>
    </source>
</evidence>
<dbReference type="CDD" id="cd16035">
    <property type="entry name" value="sulfatase_like"/>
    <property type="match status" value="1"/>
</dbReference>
<name>A0A917KDF7_9PROT</name>
<dbReference type="PANTHER" id="PTHR46615">
    <property type="entry name" value="ARYLSULFATASE K"/>
    <property type="match status" value="1"/>
</dbReference>
<evidence type="ECO:0000259" key="1">
    <source>
        <dbReference type="Pfam" id="PF00884"/>
    </source>
</evidence>